<dbReference type="Gene3D" id="1.10.20.60">
    <property type="entry name" value="Glu-tRNAGln amidotransferase C subunit, N-terminal domain"/>
    <property type="match status" value="1"/>
</dbReference>
<evidence type="ECO:0000256" key="1">
    <source>
        <dbReference type="HAMAP-Rule" id="MF_00122"/>
    </source>
</evidence>
<dbReference type="InterPro" id="IPR036113">
    <property type="entry name" value="Asp/Glu-ADT_sf_sub_c"/>
</dbReference>
<reference evidence="2 3" key="1">
    <citation type="submission" date="2016-10" db="EMBL/GenBank/DDBJ databases">
        <authorList>
            <person name="Varghese N."/>
            <person name="Submissions S."/>
        </authorList>
    </citation>
    <scope>NUCLEOTIDE SEQUENCE [LARGE SCALE GENOMIC DNA]</scope>
    <source>
        <strain evidence="2 3">DSM 25353</strain>
    </source>
</reference>
<dbReference type="GO" id="GO:0005524">
    <property type="term" value="F:ATP binding"/>
    <property type="evidence" value="ECO:0007669"/>
    <property type="project" value="UniProtKB-KW"/>
</dbReference>
<comment type="subunit">
    <text evidence="1">Heterotrimer of A, B and C subunits.</text>
</comment>
<dbReference type="GO" id="GO:0006450">
    <property type="term" value="P:regulation of translational fidelity"/>
    <property type="evidence" value="ECO:0007669"/>
    <property type="project" value="InterPro"/>
</dbReference>
<comment type="function">
    <text evidence="1">Allows the formation of correctly charged Asn-tRNA(Asn) or Gln-tRNA(Gln) through the transamidation of misacylated Asp-tRNA(Asn) or Glu-tRNA(Gln) in organisms which lack either or both of asparaginyl-tRNA or glutaminyl-tRNA synthetases. The reaction takes place in the presence of glutamine and ATP through an activated phospho-Asp-tRNA(Asn) or phospho-Glu-tRNA(Gln).</text>
</comment>
<evidence type="ECO:0000313" key="3">
    <source>
        <dbReference type="Proteomes" id="UP000198711"/>
    </source>
</evidence>
<dbReference type="PANTHER" id="PTHR15004:SF0">
    <property type="entry name" value="GLUTAMYL-TRNA(GLN) AMIDOTRANSFERASE SUBUNIT C, MITOCHONDRIAL"/>
    <property type="match status" value="1"/>
</dbReference>
<dbReference type="AlphaFoldDB" id="A0A8X8IF69"/>
<dbReference type="EC" id="6.3.5.-" evidence="1"/>
<sequence length="96" mass="10641">MDITPEMINNLAHLSRLEFSEAEKRSIGADLQKIVAFVEKLQELDTHGVMPLLHISDAANVLRNDELGGSVTRGEALMNAPVKDEAFFKVPKVIKK</sequence>
<keyword evidence="1" id="KW-0648">Protein biosynthesis</keyword>
<comment type="similarity">
    <text evidence="1">Belongs to the GatC family.</text>
</comment>
<dbReference type="HAMAP" id="MF_00122">
    <property type="entry name" value="GatC"/>
    <property type="match status" value="1"/>
</dbReference>
<evidence type="ECO:0000313" key="2">
    <source>
        <dbReference type="EMBL" id="SDW83072.1"/>
    </source>
</evidence>
<gene>
    <name evidence="1" type="primary">gatC</name>
    <name evidence="2" type="ORF">SAMN05444410_10673</name>
</gene>
<dbReference type="GO" id="GO:0070681">
    <property type="term" value="P:glutaminyl-tRNAGln biosynthesis via transamidation"/>
    <property type="evidence" value="ECO:0007669"/>
    <property type="project" value="TreeGrafter"/>
</dbReference>
<accession>A0A8X8IF69</accession>
<dbReference type="GO" id="GO:0050567">
    <property type="term" value="F:glutaminyl-tRNA synthase (glutamine-hydrolyzing) activity"/>
    <property type="evidence" value="ECO:0007669"/>
    <property type="project" value="UniProtKB-UniRule"/>
</dbReference>
<comment type="catalytic activity">
    <reaction evidence="1">
        <text>L-glutamyl-tRNA(Gln) + L-glutamine + ATP + H2O = L-glutaminyl-tRNA(Gln) + L-glutamate + ADP + phosphate + H(+)</text>
        <dbReference type="Rhea" id="RHEA:17521"/>
        <dbReference type="Rhea" id="RHEA-COMP:9681"/>
        <dbReference type="Rhea" id="RHEA-COMP:9684"/>
        <dbReference type="ChEBI" id="CHEBI:15377"/>
        <dbReference type="ChEBI" id="CHEBI:15378"/>
        <dbReference type="ChEBI" id="CHEBI:29985"/>
        <dbReference type="ChEBI" id="CHEBI:30616"/>
        <dbReference type="ChEBI" id="CHEBI:43474"/>
        <dbReference type="ChEBI" id="CHEBI:58359"/>
        <dbReference type="ChEBI" id="CHEBI:78520"/>
        <dbReference type="ChEBI" id="CHEBI:78521"/>
        <dbReference type="ChEBI" id="CHEBI:456216"/>
    </reaction>
</comment>
<dbReference type="Proteomes" id="UP000198711">
    <property type="component" value="Unassembled WGS sequence"/>
</dbReference>
<keyword evidence="3" id="KW-1185">Reference proteome</keyword>
<keyword evidence="1" id="KW-0436">Ligase</keyword>
<dbReference type="InterPro" id="IPR003837">
    <property type="entry name" value="GatC"/>
</dbReference>
<dbReference type="EMBL" id="FNNO01000006">
    <property type="protein sequence ID" value="SDW83072.1"/>
    <property type="molecule type" value="Genomic_DNA"/>
</dbReference>
<dbReference type="NCBIfam" id="TIGR00135">
    <property type="entry name" value="gatC"/>
    <property type="match status" value="1"/>
</dbReference>
<protein>
    <recommendedName>
        <fullName evidence="1">Aspartyl/glutamyl-tRNA(Asn/Gln) amidotransferase subunit C</fullName>
        <shortName evidence="1">Asp/Glu-ADT subunit C</shortName>
        <ecNumber evidence="1">6.3.5.-</ecNumber>
    </recommendedName>
</protein>
<dbReference type="SUPFAM" id="SSF141000">
    <property type="entry name" value="Glu-tRNAGln amidotransferase C subunit"/>
    <property type="match status" value="1"/>
</dbReference>
<comment type="catalytic activity">
    <reaction evidence="1">
        <text>L-aspartyl-tRNA(Asn) + L-glutamine + ATP + H2O = L-asparaginyl-tRNA(Asn) + L-glutamate + ADP + phosphate + 2 H(+)</text>
        <dbReference type="Rhea" id="RHEA:14513"/>
        <dbReference type="Rhea" id="RHEA-COMP:9674"/>
        <dbReference type="Rhea" id="RHEA-COMP:9677"/>
        <dbReference type="ChEBI" id="CHEBI:15377"/>
        <dbReference type="ChEBI" id="CHEBI:15378"/>
        <dbReference type="ChEBI" id="CHEBI:29985"/>
        <dbReference type="ChEBI" id="CHEBI:30616"/>
        <dbReference type="ChEBI" id="CHEBI:43474"/>
        <dbReference type="ChEBI" id="CHEBI:58359"/>
        <dbReference type="ChEBI" id="CHEBI:78515"/>
        <dbReference type="ChEBI" id="CHEBI:78516"/>
        <dbReference type="ChEBI" id="CHEBI:456216"/>
    </reaction>
</comment>
<dbReference type="GO" id="GO:0006412">
    <property type="term" value="P:translation"/>
    <property type="evidence" value="ECO:0007669"/>
    <property type="project" value="UniProtKB-UniRule"/>
</dbReference>
<dbReference type="Pfam" id="PF02686">
    <property type="entry name" value="GatC"/>
    <property type="match status" value="1"/>
</dbReference>
<dbReference type="RefSeq" id="WP_092723545.1">
    <property type="nucleotide sequence ID" value="NZ_FNNO01000006.1"/>
</dbReference>
<keyword evidence="1" id="KW-0547">Nucleotide-binding</keyword>
<keyword evidence="1" id="KW-0067">ATP-binding</keyword>
<organism evidence="2 3">
    <name type="scientific">Hydrobacter penzbergensis</name>
    <dbReference type="NCBI Taxonomy" id="1235997"/>
    <lineage>
        <taxon>Bacteria</taxon>
        <taxon>Pseudomonadati</taxon>
        <taxon>Bacteroidota</taxon>
        <taxon>Chitinophagia</taxon>
        <taxon>Chitinophagales</taxon>
        <taxon>Chitinophagaceae</taxon>
        <taxon>Hydrobacter</taxon>
    </lineage>
</organism>
<proteinExistence type="inferred from homology"/>
<dbReference type="PANTHER" id="PTHR15004">
    <property type="entry name" value="GLUTAMYL-TRNA(GLN) AMIDOTRANSFERASE SUBUNIT C, MITOCHONDRIAL"/>
    <property type="match status" value="1"/>
</dbReference>
<comment type="caution">
    <text evidence="2">The sequence shown here is derived from an EMBL/GenBank/DDBJ whole genome shotgun (WGS) entry which is preliminary data.</text>
</comment>
<name>A0A8X8IF69_9BACT</name>